<dbReference type="InterPro" id="IPR001965">
    <property type="entry name" value="Znf_PHD"/>
</dbReference>
<evidence type="ECO:0000313" key="13">
    <source>
        <dbReference type="EMBL" id="KAJ1952806.1"/>
    </source>
</evidence>
<dbReference type="InterPro" id="IPR000679">
    <property type="entry name" value="Znf_GATA"/>
</dbReference>
<feature type="region of interest" description="Disordered" evidence="10">
    <location>
        <begin position="56"/>
        <end position="157"/>
    </location>
</feature>
<comment type="subcellular location">
    <subcellularLocation>
        <location evidence="1">Nucleus</location>
    </subcellularLocation>
</comment>
<dbReference type="Pfam" id="PF13771">
    <property type="entry name" value="zf-HC5HC2H"/>
    <property type="match status" value="1"/>
</dbReference>
<dbReference type="InterPro" id="IPR043145">
    <property type="entry name" value="Znf_ZZ_sf"/>
</dbReference>
<evidence type="ECO:0000256" key="1">
    <source>
        <dbReference type="ARBA" id="ARBA00004123"/>
    </source>
</evidence>
<dbReference type="InterPro" id="IPR013083">
    <property type="entry name" value="Znf_RING/FYVE/PHD"/>
</dbReference>
<dbReference type="CDD" id="cd15571">
    <property type="entry name" value="ePHD"/>
    <property type="match status" value="1"/>
</dbReference>
<dbReference type="GO" id="GO:0043565">
    <property type="term" value="F:sequence-specific DNA binding"/>
    <property type="evidence" value="ECO:0007669"/>
    <property type="project" value="InterPro"/>
</dbReference>
<dbReference type="Gene3D" id="3.30.40.10">
    <property type="entry name" value="Zinc/RING finger domain, C3HC4 (zinc finger)"/>
    <property type="match status" value="1"/>
</dbReference>
<dbReference type="PROSITE" id="PS01359">
    <property type="entry name" value="ZF_PHD_1"/>
    <property type="match status" value="1"/>
</dbReference>
<dbReference type="OrthoDB" id="5575181at2759"/>
<keyword evidence="7" id="KW-0804">Transcription</keyword>
<evidence type="ECO:0000256" key="3">
    <source>
        <dbReference type="ARBA" id="ARBA00022737"/>
    </source>
</evidence>
<dbReference type="InterPro" id="IPR019786">
    <property type="entry name" value="Zinc_finger_PHD-type_CS"/>
</dbReference>
<dbReference type="PANTHER" id="PTHR45888">
    <property type="entry name" value="HL01030P-RELATED"/>
    <property type="match status" value="1"/>
</dbReference>
<keyword evidence="6" id="KW-0805">Transcription regulation</keyword>
<comment type="caution">
    <text evidence="13">The sequence shown here is derived from an EMBL/GenBank/DDBJ whole genome shotgun (WGS) entry which is preliminary data.</text>
</comment>
<proteinExistence type="predicted"/>
<evidence type="ECO:0000256" key="8">
    <source>
        <dbReference type="ARBA" id="ARBA00023242"/>
    </source>
</evidence>
<organism evidence="13 14">
    <name type="scientific">Dispira parvispora</name>
    <dbReference type="NCBI Taxonomy" id="1520584"/>
    <lineage>
        <taxon>Eukaryota</taxon>
        <taxon>Fungi</taxon>
        <taxon>Fungi incertae sedis</taxon>
        <taxon>Zoopagomycota</taxon>
        <taxon>Kickxellomycotina</taxon>
        <taxon>Dimargaritomycetes</taxon>
        <taxon>Dimargaritales</taxon>
        <taxon>Dimargaritaceae</taxon>
        <taxon>Dispira</taxon>
    </lineage>
</organism>
<evidence type="ECO:0000256" key="9">
    <source>
        <dbReference type="PROSITE-ProRule" id="PRU00094"/>
    </source>
</evidence>
<dbReference type="PROSITE" id="PS51805">
    <property type="entry name" value="EPHD"/>
    <property type="match status" value="1"/>
</dbReference>
<sequence length="633" mass="71603">MLSETVEFRITRKRWVLATVVDIKNRRMLVRTTQPEPSGTHAEEWLRYSTKRLRKISESELRDRPPPRGRGRPRKSVIEVDHSETTRKASKAPGDENVTFKQTSVDVDPSSQQVANQTAGTQECSTSSGQHAEKVTEARGTKKTRKNQGHSEKSHPAPRLVVVEDGQVEYIVPETSLIPKKKAPGSSSTVENDSTGEYTEFWTIYCNACQRIIKQVRFYCTYCESPSEGFDYESFELCLYCFEHQFPTYHEHPKSSFAMQWLLSPTQGVQYSGNGALVDSVHPEDTIPNAVTHSRLKPEELGPTGELVQSFERDEFDETYHDKQIGLSSKKTPASDNAASLEYYLQYMNRMVCAFCLDDEFTGSLAGEFVGPYPFKYPVKSQHGVTKYRTFWVHDACARYSPEVVVVDGVWYNVTAALRRGRTIKCVVCRERGATIGCFHSKCNRSYHLKCTNKPLSYFREGVIFWCPQHESDLFARDQYEDVFSCDQCNKGLTEEKSWFTCGLCSEDYFSSFDLCEACYPAFPADGHPHGTELFRKMTWELVAEDRRIREEARRGTRRRGRGGGGKVASGTAASSRDGPGSVKSKQGVTLPALDADTLVDIQCSYCPNYLSPGWRRGFGGMLVCKDCYELTL</sequence>
<dbReference type="Gene3D" id="3.30.60.90">
    <property type="match status" value="1"/>
</dbReference>
<evidence type="ECO:0000256" key="4">
    <source>
        <dbReference type="ARBA" id="ARBA00022771"/>
    </source>
</evidence>
<evidence type="ECO:0000259" key="12">
    <source>
        <dbReference type="PROSITE" id="PS51805"/>
    </source>
</evidence>
<keyword evidence="3" id="KW-0677">Repeat</keyword>
<keyword evidence="5" id="KW-0862">Zinc</keyword>
<feature type="region of interest" description="Disordered" evidence="10">
    <location>
        <begin position="551"/>
        <end position="587"/>
    </location>
</feature>
<dbReference type="SUPFAM" id="SSF57850">
    <property type="entry name" value="RING/U-box"/>
    <property type="match status" value="1"/>
</dbReference>
<accession>A0A9W8ALD3</accession>
<dbReference type="EMBL" id="JANBPY010003075">
    <property type="protein sequence ID" value="KAJ1952806.1"/>
    <property type="molecule type" value="Genomic_DNA"/>
</dbReference>
<keyword evidence="8" id="KW-0539">Nucleus</keyword>
<protein>
    <recommendedName>
        <fullName evidence="15">PHD-type domain-containing protein</fullName>
    </recommendedName>
</protein>
<feature type="compositionally biased region" description="Basic and acidic residues" evidence="10">
    <location>
        <begin position="76"/>
        <end position="87"/>
    </location>
</feature>
<dbReference type="GO" id="GO:0006355">
    <property type="term" value="P:regulation of DNA-templated transcription"/>
    <property type="evidence" value="ECO:0007669"/>
    <property type="project" value="InterPro"/>
</dbReference>
<evidence type="ECO:0000256" key="7">
    <source>
        <dbReference type="ARBA" id="ARBA00023163"/>
    </source>
</evidence>
<reference evidence="13" key="1">
    <citation type="submission" date="2022-07" db="EMBL/GenBank/DDBJ databases">
        <title>Phylogenomic reconstructions and comparative analyses of Kickxellomycotina fungi.</title>
        <authorList>
            <person name="Reynolds N.K."/>
            <person name="Stajich J.E."/>
            <person name="Barry K."/>
            <person name="Grigoriev I.V."/>
            <person name="Crous P."/>
            <person name="Smith M.E."/>
        </authorList>
    </citation>
    <scope>NUCLEOTIDE SEQUENCE</scope>
    <source>
        <strain evidence="13">RSA 1196</strain>
    </source>
</reference>
<dbReference type="GO" id="GO:0005634">
    <property type="term" value="C:nucleus"/>
    <property type="evidence" value="ECO:0007669"/>
    <property type="project" value="UniProtKB-SubCell"/>
</dbReference>
<feature type="compositionally biased region" description="Basic and acidic residues" evidence="10">
    <location>
        <begin position="56"/>
        <end position="66"/>
    </location>
</feature>
<dbReference type="SMART" id="SM00249">
    <property type="entry name" value="PHD"/>
    <property type="match status" value="1"/>
</dbReference>
<evidence type="ECO:0000256" key="5">
    <source>
        <dbReference type="ARBA" id="ARBA00022833"/>
    </source>
</evidence>
<feature type="domain" description="PHD-type" evidence="12">
    <location>
        <begin position="350"/>
        <end position="471"/>
    </location>
</feature>
<dbReference type="GO" id="GO:0008270">
    <property type="term" value="F:zinc ion binding"/>
    <property type="evidence" value="ECO:0007669"/>
    <property type="project" value="UniProtKB-KW"/>
</dbReference>
<evidence type="ECO:0000256" key="10">
    <source>
        <dbReference type="SAM" id="MobiDB-lite"/>
    </source>
</evidence>
<dbReference type="PANTHER" id="PTHR45888:SF5">
    <property type="entry name" value="D4, ISOFORM A"/>
    <property type="match status" value="1"/>
</dbReference>
<dbReference type="Proteomes" id="UP001150925">
    <property type="component" value="Unassembled WGS sequence"/>
</dbReference>
<keyword evidence="4 9" id="KW-0863">Zinc-finger</keyword>
<feature type="non-terminal residue" evidence="13">
    <location>
        <position position="633"/>
    </location>
</feature>
<feature type="compositionally biased region" description="Basic and acidic residues" evidence="10">
    <location>
        <begin position="131"/>
        <end position="140"/>
    </location>
</feature>
<feature type="domain" description="GATA-type" evidence="11">
    <location>
        <begin position="598"/>
        <end position="628"/>
    </location>
</feature>
<evidence type="ECO:0000259" key="11">
    <source>
        <dbReference type="PROSITE" id="PS50114"/>
    </source>
</evidence>
<dbReference type="PROSITE" id="PS50114">
    <property type="entry name" value="GATA_ZN_FINGER_2"/>
    <property type="match status" value="1"/>
</dbReference>
<feature type="compositionally biased region" description="Polar residues" evidence="10">
    <location>
        <begin position="99"/>
        <end position="130"/>
    </location>
</feature>
<evidence type="ECO:0000313" key="14">
    <source>
        <dbReference type="Proteomes" id="UP001150925"/>
    </source>
</evidence>
<keyword evidence="2" id="KW-0479">Metal-binding</keyword>
<dbReference type="AlphaFoldDB" id="A0A9W8ALD3"/>
<evidence type="ECO:0000256" key="2">
    <source>
        <dbReference type="ARBA" id="ARBA00022723"/>
    </source>
</evidence>
<dbReference type="InterPro" id="IPR034732">
    <property type="entry name" value="EPHD"/>
</dbReference>
<dbReference type="InterPro" id="IPR011011">
    <property type="entry name" value="Znf_FYVE_PHD"/>
</dbReference>
<evidence type="ECO:0008006" key="15">
    <source>
        <dbReference type="Google" id="ProtNLM"/>
    </source>
</evidence>
<keyword evidence="14" id="KW-1185">Reference proteome</keyword>
<name>A0A9W8ALD3_9FUNG</name>
<dbReference type="SUPFAM" id="SSF57903">
    <property type="entry name" value="FYVE/PHD zinc finger"/>
    <property type="match status" value="1"/>
</dbReference>
<gene>
    <name evidence="13" type="ORF">IWQ62_006140</name>
</gene>
<evidence type="ECO:0000256" key="6">
    <source>
        <dbReference type="ARBA" id="ARBA00023015"/>
    </source>
</evidence>